<proteinExistence type="predicted"/>
<dbReference type="PANTHER" id="PTHR22876">
    <property type="entry name" value="ZGC:101016"/>
    <property type="match status" value="1"/>
</dbReference>
<evidence type="ECO:0000313" key="2">
    <source>
        <dbReference type="EMBL" id="CAD8513840.1"/>
    </source>
</evidence>
<evidence type="ECO:0000256" key="1">
    <source>
        <dbReference type="SAM" id="MobiDB-lite"/>
    </source>
</evidence>
<feature type="region of interest" description="Disordered" evidence="1">
    <location>
        <begin position="1"/>
        <end position="33"/>
    </location>
</feature>
<reference evidence="2" key="1">
    <citation type="submission" date="2021-01" db="EMBL/GenBank/DDBJ databases">
        <authorList>
            <person name="Corre E."/>
            <person name="Pelletier E."/>
            <person name="Niang G."/>
            <person name="Scheremetjew M."/>
            <person name="Finn R."/>
            <person name="Kale V."/>
            <person name="Holt S."/>
            <person name="Cochrane G."/>
            <person name="Meng A."/>
            <person name="Brown T."/>
            <person name="Cohen L."/>
        </authorList>
    </citation>
    <scope>NUCLEOTIDE SEQUENCE</scope>
    <source>
        <strain evidence="2">CCMP1723</strain>
    </source>
</reference>
<dbReference type="Pfam" id="PF10217">
    <property type="entry name" value="DUF2039"/>
    <property type="match status" value="1"/>
</dbReference>
<dbReference type="EMBL" id="HBEQ01001577">
    <property type="protein sequence ID" value="CAD8513840.1"/>
    <property type="molecule type" value="Transcribed_RNA"/>
</dbReference>
<accession>A0A7S0I854</accession>
<gene>
    <name evidence="2" type="ORF">MCOM1403_LOCUS1265</name>
</gene>
<dbReference type="AlphaFoldDB" id="A0A7S0I854"/>
<protein>
    <submittedName>
        <fullName evidence="2">Uncharacterized protein</fullName>
    </submittedName>
</protein>
<name>A0A7S0I854_MICPS</name>
<sequence length="163" mass="17426">MGHGDGPRKGRSGKSTHVHGGKHVNRGGAFKAHRNVKRAVRDVEAENALRSRACAGVCRRCVQKVQWRFQFGKYKARAPSNKGNCGECKLKTVVFAYRSLCDTCAKERRLCPGCVKTPELARLADGDGAPSDGEGDGDGSSDEDLDGVVITHLSDDDDAGAEA</sequence>
<dbReference type="PANTHER" id="PTHR22876:SF5">
    <property type="entry name" value="CHROMOSOME 9 OPEN READING FRAME 85"/>
    <property type="match status" value="1"/>
</dbReference>
<feature type="region of interest" description="Disordered" evidence="1">
    <location>
        <begin position="122"/>
        <end position="163"/>
    </location>
</feature>
<organism evidence="2">
    <name type="scientific">Micromonas pusilla</name>
    <name type="common">Picoplanktonic green alga</name>
    <name type="synonym">Chromulina pusilla</name>
    <dbReference type="NCBI Taxonomy" id="38833"/>
    <lineage>
        <taxon>Eukaryota</taxon>
        <taxon>Viridiplantae</taxon>
        <taxon>Chlorophyta</taxon>
        <taxon>Mamiellophyceae</taxon>
        <taxon>Mamiellales</taxon>
        <taxon>Mamiellaceae</taxon>
        <taxon>Micromonas</taxon>
    </lineage>
</organism>
<dbReference type="InterPro" id="IPR019351">
    <property type="entry name" value="DUF2039"/>
</dbReference>
<feature type="compositionally biased region" description="Basic residues" evidence="1">
    <location>
        <begin position="9"/>
        <end position="33"/>
    </location>
</feature>
<feature type="compositionally biased region" description="Acidic residues" evidence="1">
    <location>
        <begin position="133"/>
        <end position="146"/>
    </location>
</feature>